<dbReference type="InterPro" id="IPR016166">
    <property type="entry name" value="FAD-bd_PCMH"/>
</dbReference>
<organism evidence="4 5">
    <name type="scientific">Amorphus orientalis</name>
    <dbReference type="NCBI Taxonomy" id="649198"/>
    <lineage>
        <taxon>Bacteria</taxon>
        <taxon>Pseudomonadati</taxon>
        <taxon>Pseudomonadota</taxon>
        <taxon>Alphaproteobacteria</taxon>
        <taxon>Hyphomicrobiales</taxon>
        <taxon>Amorphaceae</taxon>
        <taxon>Amorphus</taxon>
    </lineage>
</organism>
<dbReference type="InterPro" id="IPR016164">
    <property type="entry name" value="FAD-linked_Oxase-like_C"/>
</dbReference>
<proteinExistence type="predicted"/>
<comment type="caution">
    <text evidence="4">The sequence shown here is derived from an EMBL/GenBank/DDBJ whole genome shotgun (WGS) entry which is preliminary data.</text>
</comment>
<accession>A0AAE3VRR3</accession>
<evidence type="ECO:0000256" key="1">
    <source>
        <dbReference type="ARBA" id="ARBA00022630"/>
    </source>
</evidence>
<dbReference type="InterPro" id="IPR036318">
    <property type="entry name" value="FAD-bd_PCMH-like_sf"/>
</dbReference>
<dbReference type="SUPFAM" id="SSF56176">
    <property type="entry name" value="FAD-binding/transporter-associated domain-like"/>
    <property type="match status" value="1"/>
</dbReference>
<dbReference type="InterPro" id="IPR006094">
    <property type="entry name" value="Oxid_FAD_bind_N"/>
</dbReference>
<dbReference type="RefSeq" id="WP_306887477.1">
    <property type="nucleotide sequence ID" value="NZ_JAUSUL010000005.1"/>
</dbReference>
<dbReference type="InterPro" id="IPR016169">
    <property type="entry name" value="FAD-bd_PCMH_sub2"/>
</dbReference>
<keyword evidence="2" id="KW-0274">FAD</keyword>
<dbReference type="GO" id="GO:0071949">
    <property type="term" value="F:FAD binding"/>
    <property type="evidence" value="ECO:0007669"/>
    <property type="project" value="InterPro"/>
</dbReference>
<keyword evidence="1" id="KW-0285">Flavoprotein</keyword>
<dbReference type="Proteomes" id="UP001229244">
    <property type="component" value="Unassembled WGS sequence"/>
</dbReference>
<dbReference type="PANTHER" id="PTHR11748">
    <property type="entry name" value="D-LACTATE DEHYDROGENASE"/>
    <property type="match status" value="1"/>
</dbReference>
<dbReference type="NCBIfam" id="NF008439">
    <property type="entry name" value="PRK11282.1"/>
    <property type="match status" value="1"/>
</dbReference>
<dbReference type="AlphaFoldDB" id="A0AAE3VRR3"/>
<dbReference type="GO" id="GO:0003824">
    <property type="term" value="F:catalytic activity"/>
    <property type="evidence" value="ECO:0007669"/>
    <property type="project" value="InterPro"/>
</dbReference>
<sequence>MALADMRIETSRPDTPEAVREVVEWAVATETPLEVLGTGSKRAIGRPVAAGHVLDLSAVSGITLYEPEELVLSARAGTSLAEIRAALSEAGQELAFEPCDYSALLGGTPGEGTLGGLIAANLSGPRRIRSGAARDHALGIEAVSGRAEIFKSGGRVVKNVTGYDLARGLAGSWGTLAVLTAVTVKVLPVSEMAATLVLDGLSDAAAVKALSAALGSPADVSGAAHLPADTVAGLAGIDAPEGAVTAVRLEGFAASVRARLDALAALLKPFGRPRVLAEEPTGALWRGVRDCLAFAASSDTAVWRVSVAPSAGPELVAAIRSERELRAWYDWGGGLVWIETSAAGNAGAEAIRRAVADRGGGHATLIRAPEETRRTVAPFQPEAPGVAALSRRIKAQFDPSGVLNPNRMWTDH</sequence>
<reference evidence="4" key="1">
    <citation type="submission" date="2023-07" db="EMBL/GenBank/DDBJ databases">
        <title>Genomic Encyclopedia of Type Strains, Phase IV (KMG-IV): sequencing the most valuable type-strain genomes for metagenomic binning, comparative biology and taxonomic classification.</title>
        <authorList>
            <person name="Goeker M."/>
        </authorList>
    </citation>
    <scope>NUCLEOTIDE SEQUENCE</scope>
    <source>
        <strain evidence="4">DSM 21202</strain>
    </source>
</reference>
<evidence type="ECO:0000259" key="3">
    <source>
        <dbReference type="PROSITE" id="PS51387"/>
    </source>
</evidence>
<evidence type="ECO:0000313" key="4">
    <source>
        <dbReference type="EMBL" id="MDQ0317559.1"/>
    </source>
</evidence>
<dbReference type="PROSITE" id="PS51387">
    <property type="entry name" value="FAD_PCMH"/>
    <property type="match status" value="1"/>
</dbReference>
<evidence type="ECO:0000256" key="2">
    <source>
        <dbReference type="ARBA" id="ARBA00022827"/>
    </source>
</evidence>
<gene>
    <name evidence="4" type="ORF">J2S73_004043</name>
</gene>
<dbReference type="EMBL" id="JAUSUL010000005">
    <property type="protein sequence ID" value="MDQ0317559.1"/>
    <property type="molecule type" value="Genomic_DNA"/>
</dbReference>
<dbReference type="Gene3D" id="3.30.465.10">
    <property type="match status" value="1"/>
</dbReference>
<protein>
    <submittedName>
        <fullName evidence="4">Glycolate oxidase FAD binding subunit</fullName>
    </submittedName>
</protein>
<feature type="domain" description="FAD-binding PCMH-type" evidence="3">
    <location>
        <begin position="1"/>
        <end position="189"/>
    </location>
</feature>
<keyword evidence="5" id="KW-1185">Reference proteome</keyword>
<dbReference type="Pfam" id="PF01565">
    <property type="entry name" value="FAD_binding_4"/>
    <property type="match status" value="1"/>
</dbReference>
<evidence type="ECO:0000313" key="5">
    <source>
        <dbReference type="Proteomes" id="UP001229244"/>
    </source>
</evidence>
<name>A0AAE3VRR3_9HYPH</name>
<dbReference type="SUPFAM" id="SSF55103">
    <property type="entry name" value="FAD-linked oxidases, C-terminal domain"/>
    <property type="match status" value="1"/>
</dbReference>
<dbReference type="PANTHER" id="PTHR11748:SF103">
    <property type="entry name" value="GLYCOLATE OXIDASE SUBUNIT GLCE"/>
    <property type="match status" value="1"/>
</dbReference>